<evidence type="ECO:0000313" key="2">
    <source>
        <dbReference type="Proteomes" id="UP000613177"/>
    </source>
</evidence>
<organism evidence="1 2">
    <name type="scientific">Thamnidium elegans</name>
    <dbReference type="NCBI Taxonomy" id="101142"/>
    <lineage>
        <taxon>Eukaryota</taxon>
        <taxon>Fungi</taxon>
        <taxon>Fungi incertae sedis</taxon>
        <taxon>Mucoromycota</taxon>
        <taxon>Mucoromycotina</taxon>
        <taxon>Mucoromycetes</taxon>
        <taxon>Mucorales</taxon>
        <taxon>Mucorineae</taxon>
        <taxon>Mucoraceae</taxon>
        <taxon>Thamnidium</taxon>
    </lineage>
</organism>
<reference evidence="1" key="1">
    <citation type="submission" date="2021-01" db="EMBL/GenBank/DDBJ databases">
        <title>Metabolic potential, ecology and presence of endohyphal bacteria is reflected in genomic diversity of Mucoromycotina.</title>
        <authorList>
            <person name="Muszewska A."/>
            <person name="Okrasinska A."/>
            <person name="Steczkiewicz K."/>
            <person name="Drgas O."/>
            <person name="Orlowska M."/>
            <person name="Perlinska-Lenart U."/>
            <person name="Aleksandrzak-Piekarczyk T."/>
            <person name="Szatraj K."/>
            <person name="Zielenkiewicz U."/>
            <person name="Pilsyk S."/>
            <person name="Malc E."/>
            <person name="Mieczkowski P."/>
            <person name="Kruszewska J.S."/>
            <person name="Biernat P."/>
            <person name="Pawlowska J."/>
        </authorList>
    </citation>
    <scope>NUCLEOTIDE SEQUENCE</scope>
    <source>
        <strain evidence="1">WA0000018081</strain>
    </source>
</reference>
<name>A0A8H7SUU0_9FUNG</name>
<protein>
    <submittedName>
        <fullName evidence="1">Uncharacterized protein</fullName>
    </submittedName>
</protein>
<keyword evidence="2" id="KW-1185">Reference proteome</keyword>
<evidence type="ECO:0000313" key="1">
    <source>
        <dbReference type="EMBL" id="KAG2234747.1"/>
    </source>
</evidence>
<dbReference type="Proteomes" id="UP000613177">
    <property type="component" value="Unassembled WGS sequence"/>
</dbReference>
<accession>A0A8H7SUU0</accession>
<feature type="non-terminal residue" evidence="1">
    <location>
        <position position="1"/>
    </location>
</feature>
<sequence length="132" mass="14521">RSSGSNISLFLDVSFVTSSGGTYEGDSSMLAYITSFDELSPISEEDLFSLGYMSSMDERLKISGVMFVDSVNDGCFLPDALDNDITSMINKFHINNKLATEYHTKDMLLSPTKIEHINIVTLLNSRGHGGRP</sequence>
<dbReference type="AlphaFoldDB" id="A0A8H7SUU0"/>
<gene>
    <name evidence="1" type="ORF">INT48_000096</name>
</gene>
<proteinExistence type="predicted"/>
<dbReference type="EMBL" id="JAEPRE010000046">
    <property type="protein sequence ID" value="KAG2234747.1"/>
    <property type="molecule type" value="Genomic_DNA"/>
</dbReference>
<comment type="caution">
    <text evidence="1">The sequence shown here is derived from an EMBL/GenBank/DDBJ whole genome shotgun (WGS) entry which is preliminary data.</text>
</comment>